<reference evidence="1" key="1">
    <citation type="journal article" date="2019" name="Sci. Rep.">
        <title>Draft genome of Tanacetum cinerariifolium, the natural source of mosquito coil.</title>
        <authorList>
            <person name="Yamashiro T."/>
            <person name="Shiraishi A."/>
            <person name="Satake H."/>
            <person name="Nakayama K."/>
        </authorList>
    </citation>
    <scope>NUCLEOTIDE SEQUENCE</scope>
</reference>
<name>A0A699W594_TANCI</name>
<evidence type="ECO:0000313" key="1">
    <source>
        <dbReference type="EMBL" id="GFD42447.1"/>
    </source>
</evidence>
<comment type="caution">
    <text evidence="1">The sequence shown here is derived from an EMBL/GenBank/DDBJ whole genome shotgun (WGS) entry which is preliminary data.</text>
</comment>
<proteinExistence type="predicted"/>
<dbReference type="AlphaFoldDB" id="A0A699W594"/>
<protein>
    <submittedName>
        <fullName evidence="1">Uncharacterized protein</fullName>
    </submittedName>
</protein>
<organism evidence="1">
    <name type="scientific">Tanacetum cinerariifolium</name>
    <name type="common">Dalmatian daisy</name>
    <name type="synonym">Chrysanthemum cinerariifolium</name>
    <dbReference type="NCBI Taxonomy" id="118510"/>
    <lineage>
        <taxon>Eukaryota</taxon>
        <taxon>Viridiplantae</taxon>
        <taxon>Streptophyta</taxon>
        <taxon>Embryophyta</taxon>
        <taxon>Tracheophyta</taxon>
        <taxon>Spermatophyta</taxon>
        <taxon>Magnoliopsida</taxon>
        <taxon>eudicotyledons</taxon>
        <taxon>Gunneridae</taxon>
        <taxon>Pentapetalae</taxon>
        <taxon>asterids</taxon>
        <taxon>campanulids</taxon>
        <taxon>Asterales</taxon>
        <taxon>Asteraceae</taxon>
        <taxon>Asteroideae</taxon>
        <taxon>Anthemideae</taxon>
        <taxon>Anthemidinae</taxon>
        <taxon>Tanacetum</taxon>
    </lineage>
</organism>
<feature type="non-terminal residue" evidence="1">
    <location>
        <position position="1"/>
    </location>
</feature>
<gene>
    <name evidence="1" type="ORF">Tci_914416</name>
</gene>
<dbReference type="EMBL" id="BKCJ011574447">
    <property type="protein sequence ID" value="GFD42447.1"/>
    <property type="molecule type" value="Genomic_DNA"/>
</dbReference>
<sequence>SLFVAKEIVEPVGEDSSSSSGTRDGIVRSVEDIPVDLDGAIRDFYHHMSEIRHDRDDFRRKLRRLESFVNRRLRFRP</sequence>
<accession>A0A699W594</accession>